<dbReference type="PATRIC" id="fig|1415166.3.peg.4204"/>
<dbReference type="HOGENOM" id="CLU_051661_2_1_11"/>
<sequence length="211" mass="22216">MPPLFPGQKDIAMSTVDRIATALDTTGVIVAGISGDRLTAPSLCAGWDIGFELNHLIGGIHLVAAELTGTDPGGAHHDDRLGTDHRAAFAHAAALDRAAWSRPGVLGATVRFGFGAVPGTMAALIHLTEIVVHGIDLAVVTGQQDRIDEDQAVDLLTTMRGMDFGRFRRPGMFGDPRPVPADAPAHRQLLGFLGRAERPEQGGRIAPVTGR</sequence>
<dbReference type="Proteomes" id="UP000019150">
    <property type="component" value="Chromosome"/>
</dbReference>
<dbReference type="KEGG" id="nno:NONO_c40970"/>
<dbReference type="Pfam" id="PF11716">
    <property type="entry name" value="MDMPI_N"/>
    <property type="match status" value="1"/>
</dbReference>
<dbReference type="GO" id="GO:0046872">
    <property type="term" value="F:metal ion binding"/>
    <property type="evidence" value="ECO:0007669"/>
    <property type="project" value="InterPro"/>
</dbReference>
<keyword evidence="3" id="KW-1185">Reference proteome</keyword>
<proteinExistence type="predicted"/>
<dbReference type="InterPro" id="IPR024344">
    <property type="entry name" value="MDMPI_metal-binding"/>
</dbReference>
<dbReference type="InterPro" id="IPR034660">
    <property type="entry name" value="DinB/YfiT-like"/>
</dbReference>
<dbReference type="STRING" id="1415166.NONO_c40970"/>
<dbReference type="EMBL" id="CP006850">
    <property type="protein sequence ID" value="AHH18881.1"/>
    <property type="molecule type" value="Genomic_DNA"/>
</dbReference>
<accession>W5TNT8</accession>
<evidence type="ECO:0000313" key="2">
    <source>
        <dbReference type="EMBL" id="AHH18881.1"/>
    </source>
</evidence>
<dbReference type="Gene3D" id="1.20.120.450">
    <property type="entry name" value="dinb family like domain"/>
    <property type="match status" value="1"/>
</dbReference>
<dbReference type="InterPro" id="IPR017520">
    <property type="entry name" value="CHP03086"/>
</dbReference>
<dbReference type="SUPFAM" id="SSF109854">
    <property type="entry name" value="DinB/YfiT-like putative metalloenzymes"/>
    <property type="match status" value="1"/>
</dbReference>
<evidence type="ECO:0000259" key="1">
    <source>
        <dbReference type="Pfam" id="PF11716"/>
    </source>
</evidence>
<dbReference type="InterPro" id="IPR017517">
    <property type="entry name" value="Maleyloyr_isom"/>
</dbReference>
<evidence type="ECO:0000313" key="3">
    <source>
        <dbReference type="Proteomes" id="UP000019150"/>
    </source>
</evidence>
<dbReference type="NCBIfam" id="TIGR03086">
    <property type="entry name" value="TIGR03086 family metal-binding protein"/>
    <property type="match status" value="1"/>
</dbReference>
<protein>
    <recommendedName>
        <fullName evidence="1">Mycothiol-dependent maleylpyruvate isomerase metal-binding domain-containing protein</fullName>
    </recommendedName>
</protein>
<name>W5TNT8_9NOCA</name>
<reference evidence="2 3" key="1">
    <citation type="journal article" date="2014" name="Appl. Environ. Microbiol.">
        <title>Insights into the Microbial Degradation of Rubber and Gutta-Percha by Analysis of the Complete Genome of Nocardia nova SH22a.</title>
        <authorList>
            <person name="Luo Q."/>
            <person name="Hiessl S."/>
            <person name="Poehlein A."/>
            <person name="Daniel R."/>
            <person name="Steinbuchel A."/>
        </authorList>
    </citation>
    <scope>NUCLEOTIDE SEQUENCE [LARGE SCALE GENOMIC DNA]</scope>
    <source>
        <strain evidence="2">SH22a</strain>
    </source>
</reference>
<feature type="domain" description="Mycothiol-dependent maleylpyruvate isomerase metal-binding" evidence="1">
    <location>
        <begin position="28"/>
        <end position="138"/>
    </location>
</feature>
<dbReference type="AlphaFoldDB" id="W5TNT8"/>
<dbReference type="eggNOG" id="COG1576">
    <property type="taxonomic scope" value="Bacteria"/>
</dbReference>
<gene>
    <name evidence="2" type="ORF">NONO_c40970</name>
</gene>
<dbReference type="NCBIfam" id="TIGR03083">
    <property type="entry name" value="maleylpyruvate isomerase family mycothiol-dependent enzyme"/>
    <property type="match status" value="1"/>
</dbReference>
<organism evidence="2 3">
    <name type="scientific">Nocardia nova SH22a</name>
    <dbReference type="NCBI Taxonomy" id="1415166"/>
    <lineage>
        <taxon>Bacteria</taxon>
        <taxon>Bacillati</taxon>
        <taxon>Actinomycetota</taxon>
        <taxon>Actinomycetes</taxon>
        <taxon>Mycobacteriales</taxon>
        <taxon>Nocardiaceae</taxon>
        <taxon>Nocardia</taxon>
    </lineage>
</organism>